<evidence type="ECO:0000256" key="11">
    <source>
        <dbReference type="PROSITE-ProRule" id="PRU00047"/>
    </source>
</evidence>
<dbReference type="GO" id="GO:0005829">
    <property type="term" value="C:cytosol"/>
    <property type="evidence" value="ECO:0007669"/>
    <property type="project" value="EnsemblFungi"/>
</dbReference>
<feature type="non-terminal residue" evidence="16">
    <location>
        <position position="1"/>
    </location>
</feature>
<feature type="compositionally biased region" description="Pro residues" evidence="14">
    <location>
        <begin position="311"/>
        <end position="353"/>
    </location>
</feature>
<dbReference type="GO" id="GO:0045131">
    <property type="term" value="F:pre-mRNA branch point binding"/>
    <property type="evidence" value="ECO:0007669"/>
    <property type="project" value="UniProtKB-UniRule"/>
</dbReference>
<keyword evidence="5 13" id="KW-0479">Metal-binding</keyword>
<feature type="non-terminal residue" evidence="16">
    <location>
        <position position="353"/>
    </location>
</feature>
<evidence type="ECO:0000256" key="5">
    <source>
        <dbReference type="ARBA" id="ARBA00022723"/>
    </source>
</evidence>
<evidence type="ECO:0000256" key="6">
    <source>
        <dbReference type="ARBA" id="ARBA00022771"/>
    </source>
</evidence>
<comment type="function">
    <text evidence="13">Necessary for the splicing of pre-mRNA. Has a role in the recognition of the branch site (5'-UACUAAC-3'), the pyrimidine tract and the 3'-splice site at the 3'-end of introns.</text>
</comment>
<reference evidence="17" key="1">
    <citation type="submission" date="2016-02" db="EMBL/GenBank/DDBJ databases">
        <title>Comparative genomics of biotechnologically important yeasts.</title>
        <authorList>
            <consortium name="DOE Joint Genome Institute"/>
            <person name="Riley R."/>
            <person name="Haridas S."/>
            <person name="Wolfe K.H."/>
            <person name="Lopes M.R."/>
            <person name="Hittinger C.T."/>
            <person name="Goker M."/>
            <person name="Salamov A."/>
            <person name="Wisecaver J."/>
            <person name="Long T.M."/>
            <person name="Aerts A.L."/>
            <person name="Barry K."/>
            <person name="Choi C."/>
            <person name="Clum A."/>
            <person name="Coughlan A.Y."/>
            <person name="Deshpande S."/>
            <person name="Douglass A.P."/>
            <person name="Hanson S.J."/>
            <person name="Klenk H.-P."/>
            <person name="Labutti K."/>
            <person name="Lapidus A."/>
            <person name="Lindquist E."/>
            <person name="Lipzen A."/>
            <person name="Meier-Kolthoff J.P."/>
            <person name="Ohm R.A."/>
            <person name="Otillar R.P."/>
            <person name="Pangilinan J."/>
            <person name="Peng Y."/>
            <person name="Rokas A."/>
            <person name="Rosa C.A."/>
            <person name="Scheuner C."/>
            <person name="Sibirny A.A."/>
            <person name="Slot J.C."/>
            <person name="Stielow J.B."/>
            <person name="Sun H."/>
            <person name="Kurtzman C.P."/>
            <person name="Blackwell M."/>
            <person name="Jeffries T.W."/>
            <person name="Grigoriev I.V."/>
        </authorList>
    </citation>
    <scope>NUCLEOTIDE SEQUENCE [LARGE SCALE GENOMIC DNA]</scope>
    <source>
        <strain evidence="17">NRRL Y-17796</strain>
    </source>
</reference>
<dbReference type="CDD" id="cd02395">
    <property type="entry name" value="KH-I_BBP"/>
    <property type="match status" value="1"/>
</dbReference>
<keyword evidence="6 11" id="KW-0863">Zinc-finger</keyword>
<comment type="similarity">
    <text evidence="2 13">Belongs to the BBP/SF1 family.</text>
</comment>
<keyword evidence="8 12" id="KW-0694">RNA-binding</keyword>
<dbReference type="SUPFAM" id="SSF57756">
    <property type="entry name" value="Retrovirus zinc finger-like domains"/>
    <property type="match status" value="1"/>
</dbReference>
<organism evidence="16 17">
    <name type="scientific">Tortispora caseinolytica NRRL Y-17796</name>
    <dbReference type="NCBI Taxonomy" id="767744"/>
    <lineage>
        <taxon>Eukaryota</taxon>
        <taxon>Fungi</taxon>
        <taxon>Dikarya</taxon>
        <taxon>Ascomycota</taxon>
        <taxon>Saccharomycotina</taxon>
        <taxon>Trigonopsidomycetes</taxon>
        <taxon>Trigonopsidales</taxon>
        <taxon>Trigonopsidaceae</taxon>
        <taxon>Tortispora</taxon>
    </lineage>
</organism>
<evidence type="ECO:0000259" key="15">
    <source>
        <dbReference type="PROSITE" id="PS50158"/>
    </source>
</evidence>
<dbReference type="Gene3D" id="6.10.140.1790">
    <property type="match status" value="1"/>
</dbReference>
<dbReference type="Gene3D" id="3.30.1370.10">
    <property type="entry name" value="K Homology domain, type 1"/>
    <property type="match status" value="1"/>
</dbReference>
<dbReference type="Gene3D" id="4.10.60.10">
    <property type="entry name" value="Zinc finger, CCHC-type"/>
    <property type="match status" value="1"/>
</dbReference>
<dbReference type="PANTHER" id="PTHR11208">
    <property type="entry name" value="RNA-BINDING PROTEIN RELATED"/>
    <property type="match status" value="1"/>
</dbReference>
<keyword evidence="9 13" id="KW-0508">mRNA splicing</keyword>
<gene>
    <name evidence="16" type="ORF">CANCADRAFT_19902</name>
</gene>
<evidence type="ECO:0000256" key="1">
    <source>
        <dbReference type="ARBA" id="ARBA00004123"/>
    </source>
</evidence>
<dbReference type="GO" id="GO:0000243">
    <property type="term" value="C:commitment complex"/>
    <property type="evidence" value="ECO:0007669"/>
    <property type="project" value="EnsemblFungi"/>
</dbReference>
<dbReference type="AlphaFoldDB" id="A0A1E4TH52"/>
<evidence type="ECO:0000256" key="2">
    <source>
        <dbReference type="ARBA" id="ARBA00010382"/>
    </source>
</evidence>
<evidence type="ECO:0000313" key="16">
    <source>
        <dbReference type="EMBL" id="ODV91076.1"/>
    </source>
</evidence>
<dbReference type="InterPro" id="IPR055256">
    <property type="entry name" value="KH_1_KHDC4/BBP-like"/>
</dbReference>
<evidence type="ECO:0000256" key="10">
    <source>
        <dbReference type="ARBA" id="ARBA00023242"/>
    </source>
</evidence>
<dbReference type="InterPro" id="IPR045071">
    <property type="entry name" value="BBP-like"/>
</dbReference>
<evidence type="ECO:0000256" key="4">
    <source>
        <dbReference type="ARBA" id="ARBA00022664"/>
    </source>
</evidence>
<evidence type="ECO:0000256" key="14">
    <source>
        <dbReference type="SAM" id="MobiDB-lite"/>
    </source>
</evidence>
<keyword evidence="4 13" id="KW-0507">mRNA processing</keyword>
<dbReference type="GO" id="GO:0000398">
    <property type="term" value="P:mRNA splicing, via spliceosome"/>
    <property type="evidence" value="ECO:0007669"/>
    <property type="project" value="UniProtKB-UniRule"/>
</dbReference>
<dbReference type="PROSITE" id="PS50158">
    <property type="entry name" value="ZF_CCHC"/>
    <property type="match status" value="1"/>
</dbReference>
<dbReference type="EMBL" id="KV453842">
    <property type="protein sequence ID" value="ODV91076.1"/>
    <property type="molecule type" value="Genomic_DNA"/>
</dbReference>
<feature type="domain" description="CCHC-type" evidence="15">
    <location>
        <begin position="244"/>
        <end position="259"/>
    </location>
</feature>
<proteinExistence type="inferred from homology"/>
<dbReference type="SMART" id="SM00322">
    <property type="entry name" value="KH"/>
    <property type="match status" value="1"/>
</dbReference>
<dbReference type="InterPro" id="IPR001878">
    <property type="entry name" value="Znf_CCHC"/>
</dbReference>
<keyword evidence="17" id="KW-1185">Reference proteome</keyword>
<dbReference type="Pfam" id="PF00098">
    <property type="entry name" value="zf-CCHC"/>
    <property type="match status" value="2"/>
</dbReference>
<dbReference type="GO" id="GO:0008270">
    <property type="term" value="F:zinc ion binding"/>
    <property type="evidence" value="ECO:0007669"/>
    <property type="project" value="UniProtKB-UniRule"/>
</dbReference>
<dbReference type="InterPro" id="IPR036612">
    <property type="entry name" value="KH_dom_type_1_sf"/>
</dbReference>
<dbReference type="SUPFAM" id="SSF54791">
    <property type="entry name" value="Eukaryotic type KH-domain (KH-domain type I)"/>
    <property type="match status" value="1"/>
</dbReference>
<dbReference type="PROSITE" id="PS50084">
    <property type="entry name" value="KH_TYPE_1"/>
    <property type="match status" value="1"/>
</dbReference>
<dbReference type="GO" id="GO:0048024">
    <property type="term" value="P:regulation of mRNA splicing, via spliceosome"/>
    <property type="evidence" value="ECO:0007669"/>
    <property type="project" value="TreeGrafter"/>
</dbReference>
<evidence type="ECO:0000256" key="8">
    <source>
        <dbReference type="ARBA" id="ARBA00022884"/>
    </source>
</evidence>
<dbReference type="InterPro" id="IPR032570">
    <property type="entry name" value="SF1-HH"/>
</dbReference>
<keyword evidence="7 13" id="KW-0862">Zinc</keyword>
<dbReference type="Pfam" id="PF22675">
    <property type="entry name" value="KH-I_KHDC4-BBP"/>
    <property type="match status" value="1"/>
</dbReference>
<accession>A0A1E4TH52</accession>
<dbReference type="InterPro" id="IPR047086">
    <property type="entry name" value="SF1-HH_sf"/>
</dbReference>
<evidence type="ECO:0000256" key="13">
    <source>
        <dbReference type="RuleBase" id="RU367126"/>
    </source>
</evidence>
<dbReference type="PANTHER" id="PTHR11208:SF45">
    <property type="entry name" value="SPLICING FACTOR 1"/>
    <property type="match status" value="1"/>
</dbReference>
<evidence type="ECO:0000256" key="3">
    <source>
        <dbReference type="ARBA" id="ARBA00017984"/>
    </source>
</evidence>
<protein>
    <recommendedName>
        <fullName evidence="3 13">Branchpoint-bridging protein</fullName>
    </recommendedName>
</protein>
<evidence type="ECO:0000256" key="12">
    <source>
        <dbReference type="PROSITE-ProRule" id="PRU00117"/>
    </source>
</evidence>
<dbReference type="InterPro" id="IPR004087">
    <property type="entry name" value="KH_dom"/>
</dbReference>
<dbReference type="Pfam" id="PF16275">
    <property type="entry name" value="SF1-HH"/>
    <property type="match status" value="1"/>
</dbReference>
<sequence>PVIISTLLTPEQADAYALNVRIAEITQKLTTDDVLPKGRPRSPSPPPIYDKYGKRTNTRVARYKSALEDERHKLIGKALRTVPGFKPPPNYVRPLKIQHKLYIPVRDYPGVNFIGLVLGPRGNQLKKMQAESGAKIQIRGKGSVKDGKEDTRSSNANEDLHCLITADTDEQIEIAISLLDQIIATAASTPEYQNTFKRDQLRELAVLNGTLRETSNDTCSNCGMPDHRRAECPENNTITNSIICRVCGNPGHIARDCKERTANNRQTNFNTESNHYDDEYQRLLNELDKPASERSAAAETKSPSVPDSPTAQPPLPPAPPGSVQPPPSLPPGSLPPLPPPPATAQPPLPPAPP</sequence>
<evidence type="ECO:0000313" key="17">
    <source>
        <dbReference type="Proteomes" id="UP000095023"/>
    </source>
</evidence>
<dbReference type="OrthoDB" id="6777263at2759"/>
<dbReference type="GO" id="GO:0003729">
    <property type="term" value="F:mRNA binding"/>
    <property type="evidence" value="ECO:0007669"/>
    <property type="project" value="TreeGrafter"/>
</dbReference>
<dbReference type="Proteomes" id="UP000095023">
    <property type="component" value="Unassembled WGS sequence"/>
</dbReference>
<feature type="region of interest" description="Disordered" evidence="14">
    <location>
        <begin position="33"/>
        <end position="52"/>
    </location>
</feature>
<feature type="region of interest" description="Disordered" evidence="14">
    <location>
        <begin position="290"/>
        <end position="353"/>
    </location>
</feature>
<evidence type="ECO:0000256" key="9">
    <source>
        <dbReference type="ARBA" id="ARBA00023187"/>
    </source>
</evidence>
<name>A0A1E4TH52_9ASCO</name>
<comment type="subcellular location">
    <subcellularLocation>
        <location evidence="1 13">Nucleus</location>
    </subcellularLocation>
</comment>
<dbReference type="InterPro" id="IPR036875">
    <property type="entry name" value="Znf_CCHC_sf"/>
</dbReference>
<evidence type="ECO:0000256" key="7">
    <source>
        <dbReference type="ARBA" id="ARBA00022833"/>
    </source>
</evidence>
<dbReference type="SMART" id="SM00343">
    <property type="entry name" value="ZnF_C2HC"/>
    <property type="match status" value="2"/>
</dbReference>
<keyword evidence="10 13" id="KW-0539">Nucleus</keyword>
<keyword evidence="13" id="KW-0747">Spliceosome</keyword>